<dbReference type="InterPro" id="IPR007159">
    <property type="entry name" value="SpoVT-AbrB_dom"/>
</dbReference>
<keyword evidence="4" id="KW-1185">Reference proteome</keyword>
<sequence>MPKKTKKQSKPLAGQALLTKVKALNDLTREEKAKACGYYKIAKSGTERINVMAFLNAVLDAEGMDLDAQVKRNKKMGGRQPNYRISVQSNGKLLVSSAYTKKMELQPGDELEIALGRKHIHLRLKTEED</sequence>
<evidence type="ECO:0000313" key="4">
    <source>
        <dbReference type="Proteomes" id="UP000000268"/>
    </source>
</evidence>
<gene>
    <name evidence="3" type="ordered locus">AM1_C0337</name>
</gene>
<accession>A8ZN65</accession>
<evidence type="ECO:0000256" key="1">
    <source>
        <dbReference type="PROSITE-ProRule" id="PRU01076"/>
    </source>
</evidence>
<dbReference type="HOGENOM" id="CLU_144044_0_0_3"/>
<protein>
    <recommendedName>
        <fullName evidence="2">SpoVT-AbrB domain-containing protein</fullName>
    </recommendedName>
</protein>
<dbReference type="PROSITE" id="PS51740">
    <property type="entry name" value="SPOVT_ABRB"/>
    <property type="match status" value="1"/>
</dbReference>
<feature type="domain" description="SpoVT-AbrB" evidence="2">
    <location>
        <begin position="82"/>
        <end position="127"/>
    </location>
</feature>
<reference evidence="3 4" key="1">
    <citation type="journal article" date="2008" name="Proc. Natl. Acad. Sci. U.S.A.">
        <title>Niche adaptation and genome expansion in the chlorophyll d-producing cyanobacterium Acaryochloris marina.</title>
        <authorList>
            <person name="Swingley W.D."/>
            <person name="Chen M."/>
            <person name="Cheung P.C."/>
            <person name="Conrad A.L."/>
            <person name="Dejesa L.C."/>
            <person name="Hao J."/>
            <person name="Honchak B.M."/>
            <person name="Karbach L.E."/>
            <person name="Kurdoglu A."/>
            <person name="Lahiri S."/>
            <person name="Mastrian S.D."/>
            <person name="Miyashita H."/>
            <person name="Page L."/>
            <person name="Ramakrishna P."/>
            <person name="Satoh S."/>
            <person name="Sattley W.M."/>
            <person name="Shimada Y."/>
            <person name="Taylor H.L."/>
            <person name="Tomo T."/>
            <person name="Tsuchiya T."/>
            <person name="Wang Z.T."/>
            <person name="Raymond J."/>
            <person name="Mimuro M."/>
            <person name="Blankenship R.E."/>
            <person name="Touchman J.W."/>
        </authorList>
    </citation>
    <scope>NUCLEOTIDE SEQUENCE [LARGE SCALE GENOMIC DNA]</scope>
    <source>
        <strain evidence="4">MBIC 11017</strain>
        <plasmid evidence="4">Plasmid pREB3</plasmid>
    </source>
</reference>
<dbReference type="GO" id="GO:0032993">
    <property type="term" value="C:protein-DNA complex"/>
    <property type="evidence" value="ECO:0007669"/>
    <property type="project" value="TreeGrafter"/>
</dbReference>
<proteinExistence type="predicted"/>
<dbReference type="PANTHER" id="PTHR42182:SF1">
    <property type="entry name" value="SLL0359 PROTEIN"/>
    <property type="match status" value="1"/>
</dbReference>
<name>A8ZN65_ACAM1</name>
<dbReference type="GO" id="GO:0000976">
    <property type="term" value="F:transcription cis-regulatory region binding"/>
    <property type="evidence" value="ECO:0007669"/>
    <property type="project" value="TreeGrafter"/>
</dbReference>
<organism evidence="3 4">
    <name type="scientific">Acaryochloris marina (strain MBIC 11017)</name>
    <dbReference type="NCBI Taxonomy" id="329726"/>
    <lineage>
        <taxon>Bacteria</taxon>
        <taxon>Bacillati</taxon>
        <taxon>Cyanobacteriota</taxon>
        <taxon>Cyanophyceae</taxon>
        <taxon>Acaryochloridales</taxon>
        <taxon>Acaryochloridaceae</taxon>
        <taxon>Acaryochloris</taxon>
    </lineage>
</organism>
<dbReference type="InterPro" id="IPR027360">
    <property type="entry name" value="AbrB-like"/>
</dbReference>
<dbReference type="AlphaFoldDB" id="A8ZN65"/>
<evidence type="ECO:0000259" key="2">
    <source>
        <dbReference type="PROSITE" id="PS51740"/>
    </source>
</evidence>
<dbReference type="PANTHER" id="PTHR42182">
    <property type="entry name" value="SLL0359 PROTEIN"/>
    <property type="match status" value="1"/>
</dbReference>
<dbReference type="KEGG" id="amr:AM1_C0337"/>
<dbReference type="Proteomes" id="UP000000268">
    <property type="component" value="Plasmid pREB3"/>
</dbReference>
<geneLocation type="plasmid" evidence="3 4">
    <name>pREB3</name>
</geneLocation>
<evidence type="ECO:0000313" key="3">
    <source>
        <dbReference type="EMBL" id="ABW32264.1"/>
    </source>
</evidence>
<dbReference type="GO" id="GO:0001217">
    <property type="term" value="F:DNA-binding transcription repressor activity"/>
    <property type="evidence" value="ECO:0007669"/>
    <property type="project" value="TreeGrafter"/>
</dbReference>
<dbReference type="OrthoDB" id="512458at2"/>
<keyword evidence="3" id="KW-0614">Plasmid</keyword>
<dbReference type="RefSeq" id="WP_012167580.1">
    <property type="nucleotide sequence ID" value="NC_009928.1"/>
</dbReference>
<keyword evidence="1" id="KW-0238">DNA-binding</keyword>
<dbReference type="Pfam" id="PF14250">
    <property type="entry name" value="AbrB-like"/>
    <property type="match status" value="1"/>
</dbReference>
<dbReference type="EMBL" id="CP000840">
    <property type="protein sequence ID" value="ABW32264.1"/>
    <property type="molecule type" value="Genomic_DNA"/>
</dbReference>